<sequence>MVEPDGSAGRRGRVLRLVRVRRLVLRLVRVLRLVGRHGRTLSGLVPLRTRRRAGACGEDTKRTGRGPGPPLAHAGAGRPTRAWPMADPAVTGTTLTPAPGRGNAGPPAPSTAQKAARTASSTRPTASCWNAVS</sequence>
<accession>A0A919KJ21</accession>
<name>A0A919KJ21_9ACTN</name>
<feature type="region of interest" description="Disordered" evidence="1">
    <location>
        <begin position="51"/>
        <end position="133"/>
    </location>
</feature>
<dbReference type="EMBL" id="BNBO01000001">
    <property type="protein sequence ID" value="GHH58842.1"/>
    <property type="molecule type" value="Genomic_DNA"/>
</dbReference>
<protein>
    <submittedName>
        <fullName evidence="2">Uncharacterized protein</fullName>
    </submittedName>
</protein>
<gene>
    <name evidence="2" type="ORF">GCM10018781_00900</name>
</gene>
<keyword evidence="3" id="KW-1185">Reference proteome</keyword>
<evidence type="ECO:0000313" key="3">
    <source>
        <dbReference type="Proteomes" id="UP000617734"/>
    </source>
</evidence>
<proteinExistence type="predicted"/>
<reference evidence="2" key="2">
    <citation type="submission" date="2020-09" db="EMBL/GenBank/DDBJ databases">
        <authorList>
            <person name="Sun Q."/>
            <person name="Ohkuma M."/>
        </authorList>
    </citation>
    <scope>NUCLEOTIDE SEQUENCE</scope>
    <source>
        <strain evidence="2">JCM 4646</strain>
    </source>
</reference>
<evidence type="ECO:0000313" key="2">
    <source>
        <dbReference type="EMBL" id="GHH58842.1"/>
    </source>
</evidence>
<organism evidence="2 3">
    <name type="scientific">Kitasatospora indigofera</name>
    <dbReference type="NCBI Taxonomy" id="67307"/>
    <lineage>
        <taxon>Bacteria</taxon>
        <taxon>Bacillati</taxon>
        <taxon>Actinomycetota</taxon>
        <taxon>Actinomycetes</taxon>
        <taxon>Kitasatosporales</taxon>
        <taxon>Streptomycetaceae</taxon>
        <taxon>Kitasatospora</taxon>
    </lineage>
</organism>
<comment type="caution">
    <text evidence="2">The sequence shown here is derived from an EMBL/GenBank/DDBJ whole genome shotgun (WGS) entry which is preliminary data.</text>
</comment>
<reference evidence="2" key="1">
    <citation type="journal article" date="2014" name="Int. J. Syst. Evol. Microbiol.">
        <title>Complete genome sequence of Corynebacterium casei LMG S-19264T (=DSM 44701T), isolated from a smear-ripened cheese.</title>
        <authorList>
            <consortium name="US DOE Joint Genome Institute (JGI-PGF)"/>
            <person name="Walter F."/>
            <person name="Albersmeier A."/>
            <person name="Kalinowski J."/>
            <person name="Ruckert C."/>
        </authorList>
    </citation>
    <scope>NUCLEOTIDE SEQUENCE</scope>
    <source>
        <strain evidence="2">JCM 4646</strain>
    </source>
</reference>
<dbReference type="Proteomes" id="UP000617734">
    <property type="component" value="Unassembled WGS sequence"/>
</dbReference>
<feature type="compositionally biased region" description="Low complexity" evidence="1">
    <location>
        <begin position="115"/>
        <end position="127"/>
    </location>
</feature>
<evidence type="ECO:0000256" key="1">
    <source>
        <dbReference type="SAM" id="MobiDB-lite"/>
    </source>
</evidence>
<dbReference type="AlphaFoldDB" id="A0A919KJ21"/>